<protein>
    <submittedName>
        <fullName evidence="1">Uncharacterized protein</fullName>
    </submittedName>
</protein>
<evidence type="ECO:0000313" key="2">
    <source>
        <dbReference type="Proteomes" id="UP000254487"/>
    </source>
</evidence>
<dbReference type="EMBL" id="UGLW01000003">
    <property type="protein sequence ID" value="STU80536.1"/>
    <property type="molecule type" value="Genomic_DNA"/>
</dbReference>
<accession>A0A377ZPV0</accession>
<proteinExistence type="predicted"/>
<gene>
    <name evidence="1" type="ORF">NCTC10313_03865</name>
</gene>
<dbReference type="Proteomes" id="UP000254487">
    <property type="component" value="Unassembled WGS sequence"/>
</dbReference>
<dbReference type="AlphaFoldDB" id="A0A377ZPV0"/>
<name>A0A377ZPV0_KLEPO</name>
<reference evidence="1 2" key="1">
    <citation type="submission" date="2018-06" db="EMBL/GenBank/DDBJ databases">
        <authorList>
            <consortium name="Pathogen Informatics"/>
            <person name="Doyle S."/>
        </authorList>
    </citation>
    <scope>NUCLEOTIDE SEQUENCE [LARGE SCALE GENOMIC DNA]</scope>
    <source>
        <strain evidence="1 2">NCTC10313</strain>
    </source>
</reference>
<evidence type="ECO:0000313" key="1">
    <source>
        <dbReference type="EMBL" id="STU80536.1"/>
    </source>
</evidence>
<sequence length="117" mass="13590">MTHQPDVQNLNKVIFDGLYARILHVVAKALSQTKLFSFDIEFLQAENPSYRERANLLAEVHRDMRKVAEALNFDYQAEVIGEYVHLMHEMATAIEEGNEEKLQEVIRTLDQKPFICL</sequence>
<organism evidence="1 2">
    <name type="scientific">Klebsiella pneumoniae subsp. ozaenae</name>
    <dbReference type="NCBI Taxonomy" id="574"/>
    <lineage>
        <taxon>Bacteria</taxon>
        <taxon>Pseudomonadati</taxon>
        <taxon>Pseudomonadota</taxon>
        <taxon>Gammaproteobacteria</taxon>
        <taxon>Enterobacterales</taxon>
        <taxon>Enterobacteriaceae</taxon>
        <taxon>Klebsiella/Raoultella group</taxon>
        <taxon>Klebsiella</taxon>
        <taxon>Klebsiella pneumoniae complex</taxon>
    </lineage>
</organism>